<dbReference type="Proteomes" id="UP000782610">
    <property type="component" value="Unassembled WGS sequence"/>
</dbReference>
<reference evidence="3" key="1">
    <citation type="submission" date="2020-07" db="EMBL/GenBank/DDBJ databases">
        <title>Huge and variable diversity of episymbiotic CPR bacteria and DPANN archaea in groundwater ecosystems.</title>
        <authorList>
            <person name="He C.Y."/>
            <person name="Keren R."/>
            <person name="Whittaker M."/>
            <person name="Farag I.F."/>
            <person name="Doudna J."/>
            <person name="Cate J.H.D."/>
            <person name="Banfield J.F."/>
        </authorList>
    </citation>
    <scope>NUCLEOTIDE SEQUENCE</scope>
    <source>
        <strain evidence="3">NC_groundwater_1586_Pr3_B-0.1um_66_15</strain>
    </source>
</reference>
<gene>
    <name evidence="3" type="ORF">HY834_05475</name>
</gene>
<accession>A0A933KZH1</accession>
<evidence type="ECO:0000313" key="4">
    <source>
        <dbReference type="Proteomes" id="UP000782610"/>
    </source>
</evidence>
<dbReference type="Pfam" id="PF07811">
    <property type="entry name" value="TadE"/>
    <property type="match status" value="1"/>
</dbReference>
<evidence type="ECO:0000313" key="3">
    <source>
        <dbReference type="EMBL" id="MBI4921178.1"/>
    </source>
</evidence>
<organism evidence="3 4">
    <name type="scientific">Devosia nanyangense</name>
    <dbReference type="NCBI Taxonomy" id="1228055"/>
    <lineage>
        <taxon>Bacteria</taxon>
        <taxon>Pseudomonadati</taxon>
        <taxon>Pseudomonadota</taxon>
        <taxon>Alphaproteobacteria</taxon>
        <taxon>Hyphomicrobiales</taxon>
        <taxon>Devosiaceae</taxon>
        <taxon>Devosia</taxon>
    </lineage>
</organism>
<dbReference type="AlphaFoldDB" id="A0A933KZH1"/>
<dbReference type="InterPro" id="IPR012495">
    <property type="entry name" value="TadE-like_dom"/>
</dbReference>
<keyword evidence="1" id="KW-1133">Transmembrane helix</keyword>
<evidence type="ECO:0000256" key="1">
    <source>
        <dbReference type="SAM" id="Phobius"/>
    </source>
</evidence>
<evidence type="ECO:0000259" key="2">
    <source>
        <dbReference type="Pfam" id="PF07811"/>
    </source>
</evidence>
<protein>
    <submittedName>
        <fullName evidence="3">Pilus assembly protein</fullName>
    </submittedName>
</protein>
<keyword evidence="1" id="KW-0472">Membrane</keyword>
<dbReference type="EMBL" id="JACRAF010000017">
    <property type="protein sequence ID" value="MBI4921178.1"/>
    <property type="molecule type" value="Genomic_DNA"/>
</dbReference>
<proteinExistence type="predicted"/>
<feature type="transmembrane region" description="Helical" evidence="1">
    <location>
        <begin position="21"/>
        <end position="41"/>
    </location>
</feature>
<sequence length="192" mass="21011">MIRTLAQRFAETIRRFRSEERAVAAVEFALIVPFLMTLYFGSMEASALFTADRRVNTISATMGDLVSQWDDDDGAIPAATMTDYFAASQSLIFPMSTTGLKQVITCVQVNADGTTKVIWSRGFGGGVARTVNATYPLAATTMMNQVARGGYLIASEVYYPYLPLLAQVFTSSVNLYHENLYLPRFGALISAA</sequence>
<keyword evidence="1" id="KW-0812">Transmembrane</keyword>
<comment type="caution">
    <text evidence="3">The sequence shown here is derived from an EMBL/GenBank/DDBJ whole genome shotgun (WGS) entry which is preliminary data.</text>
</comment>
<name>A0A933KZH1_9HYPH</name>
<feature type="domain" description="TadE-like" evidence="2">
    <location>
        <begin position="23"/>
        <end position="56"/>
    </location>
</feature>